<dbReference type="AlphaFoldDB" id="A0A6V7GY91"/>
<protein>
    <submittedName>
        <fullName evidence="1">Uncharacterized protein</fullName>
    </submittedName>
</protein>
<dbReference type="OrthoDB" id="7670834at2759"/>
<evidence type="ECO:0000313" key="2">
    <source>
        <dbReference type="Proteomes" id="UP000752696"/>
    </source>
</evidence>
<sequence>MKKNVNKKKRLKLHAENRDNVVSELQRAYAKYSSDLGNFTSNLSKTDGNSYSCAVKDLLIEMTRKELQGCNDSGNTNCYRCKHLLNIPRTFEKISDDTEECVADLNFVQSIVWLRSAILFMKTIPVEQFHLVFYKQWKNTEKDFHFYNQDSSRGIEENDYENLNSPLSNQKSEFLSSVDLSYNMRNEQYSTSYAQQINQETETFSQERNNSSVFTSFQSLEKFFNAETCTQQGAIVNNYIVQDSDKKYSSDSNMFRDSPKSESNINEKDYELLEGSDLINGKSADNLSLFSENSDISKTTFNNNNDFLDIALSNESFLSYEQNCSQLREQLTSESNKPTQQTCDTIFRNEIPIISPNQINDVYSAKEDSAYDTYQLSIDRICESRDFVALPSQKIDNITPYEKEDIPSDIHENNWASEQNSFSSQSKNSGSINDKAVESCSQKYKINLIEDTEYEENCSKRKKLKSVHELTVSETSKKKVRNISTEWLKFTLDTLNVDDIAFQSMKMILAVLQSEKIARQYMRKRCWKNTLEEQAVNAILDYCDISEAENKTNLYTQEIVQVVTSILDKSIETVELDKVTILIHQISIILQLCISIKVCVEIINYLTVKLKFYENVLITLINNKKADVHSIINQLHVIFYSLTFCLQKYRSVFCNKETDQFEEDVIPPVVDLWKKQLNFEGVIVEDTKQTRERRWLMILSDFTLVAMENFVQFAKKSQKLVNLLSSLSGRLIFFQLHNRSAFCGNMSSIEYKNVLIGQISVQFGIFNGIVIPSIPVVKIQLSLLDTYLWVLAASSNQYSIVESLPVAKDLHSLIDQIALTMDIRPFAFSSSRLCKRRPKIHRTHAADGLP</sequence>
<organism evidence="1 2">
    <name type="scientific">Heterotrigona itama</name>
    <dbReference type="NCBI Taxonomy" id="395501"/>
    <lineage>
        <taxon>Eukaryota</taxon>
        <taxon>Metazoa</taxon>
        <taxon>Ecdysozoa</taxon>
        <taxon>Arthropoda</taxon>
        <taxon>Hexapoda</taxon>
        <taxon>Insecta</taxon>
        <taxon>Pterygota</taxon>
        <taxon>Neoptera</taxon>
        <taxon>Endopterygota</taxon>
        <taxon>Hymenoptera</taxon>
        <taxon>Apocrita</taxon>
        <taxon>Aculeata</taxon>
        <taxon>Apoidea</taxon>
        <taxon>Anthophila</taxon>
        <taxon>Apidae</taxon>
        <taxon>Heterotrigona</taxon>
    </lineage>
</organism>
<comment type="caution">
    <text evidence="1">The sequence shown here is derived from an EMBL/GenBank/DDBJ whole genome shotgun (WGS) entry which is preliminary data.</text>
</comment>
<accession>A0A6V7GY91</accession>
<reference evidence="1" key="1">
    <citation type="submission" date="2020-07" db="EMBL/GenBank/DDBJ databases">
        <authorList>
            <person name="Nazaruddin N."/>
        </authorList>
    </citation>
    <scope>NUCLEOTIDE SEQUENCE</scope>
</reference>
<gene>
    <name evidence="1" type="ORF">MHI_LOCUS199687</name>
</gene>
<keyword evidence="2" id="KW-1185">Reference proteome</keyword>
<dbReference type="Proteomes" id="UP000752696">
    <property type="component" value="Unassembled WGS sequence"/>
</dbReference>
<name>A0A6V7GY91_9HYME</name>
<feature type="non-terminal residue" evidence="1">
    <location>
        <position position="850"/>
    </location>
</feature>
<proteinExistence type="predicted"/>
<evidence type="ECO:0000313" key="1">
    <source>
        <dbReference type="EMBL" id="CAD1470674.1"/>
    </source>
</evidence>
<dbReference type="EMBL" id="CAJDYZ010003919">
    <property type="protein sequence ID" value="CAD1470674.1"/>
    <property type="molecule type" value="Genomic_DNA"/>
</dbReference>